<evidence type="ECO:0000256" key="4">
    <source>
        <dbReference type="ARBA" id="ARBA00022989"/>
    </source>
</evidence>
<evidence type="ECO:0000313" key="7">
    <source>
        <dbReference type="EMBL" id="KAK9774306.1"/>
    </source>
</evidence>
<dbReference type="InterPro" id="IPR000109">
    <property type="entry name" value="POT_fam"/>
</dbReference>
<dbReference type="Gene3D" id="3.50.50.60">
    <property type="entry name" value="FAD/NAD(P)-binding domain"/>
    <property type="match status" value="2"/>
</dbReference>
<feature type="transmembrane region" description="Helical" evidence="6">
    <location>
        <begin position="578"/>
        <end position="598"/>
    </location>
</feature>
<feature type="transmembrane region" description="Helical" evidence="6">
    <location>
        <begin position="554"/>
        <end position="572"/>
    </location>
</feature>
<dbReference type="PANTHER" id="PTHR42877:SF7">
    <property type="entry name" value="FLAVIN-BINDING MONOOXYGENASE-RELATED"/>
    <property type="match status" value="1"/>
</dbReference>
<sequence>MDFTTPFHRVPIDQRPVDYSRPIKVICIGTGISGILTGIRYPQHIKNLDLVVYEKNKGLGGTWYESNYPGIACDIPSPTYQFTFKNNPNWSRFYSPGSEILSCLNHVADKYGARKYMKFEHEFKGARWSENTGKWEVKILRLSNNQIIYDTADVLLKATGTLNKWQWPDIPGLQTFKGTLLHSARWDPSFDATGKHIAVIGNGSTGIQIIPVLQPQAKHIDAYSHSKNLKKSHFSQNPESLLAYRKGIEEVLHKNYLRLFTNSPARQEGAMLLQELVQQKLASKPGLFGKLKPEWPVGCKRLGASPGYLEALVKTMWMDVFTSGIRRASPEAIVDNGGTIRAVDAIICATGFDTLFSQVGATPIYGQEGISLDEVWTPEPEAYLSIMPCKMPNFFLYLGPNGAPLSTMIVMIEFQCDYMIKCIQKLQREYLKTMVPKASAKDDFVKYADKFFAKTVLTEDCASELHRNRLEYTVPLFRLGVSSLPYSLEHGAGLGGLIAALFLIGTGAGGIKSNVSVLIFEQYTETKAKILTLPKTGERVIVDPQTTISNIYMIFYNVLCIGCLSGIPATYIELRVGFWAAYLVPFCVFWIAIAALVLERKKHVRNTPQPVLGKALKALGIAIRSGLQDGGNQTILSGPARQLYIPHHLERQVRRGAEARMPLPIAWLCYLQAANNLVSQAGSIETHGLPNDILYNFGAAGRDRANPRHAHRHLPAAAQVAGQDGAAADPGLTVMYATLAAVYFVVTCLFYYFCHSYDQLEDELFDLDARA</sequence>
<dbReference type="Proteomes" id="UP001465668">
    <property type="component" value="Unassembled WGS sequence"/>
</dbReference>
<name>A0ABR2XKL8_9PEZI</name>
<reference evidence="7 8" key="1">
    <citation type="submission" date="2024-02" db="EMBL/GenBank/DDBJ databases">
        <title>First draft genome assembly of two strains of Seiridium cardinale.</title>
        <authorList>
            <person name="Emiliani G."/>
            <person name="Scali E."/>
        </authorList>
    </citation>
    <scope>NUCLEOTIDE SEQUENCE [LARGE SCALE GENOMIC DNA]</scope>
    <source>
        <strain evidence="7 8">BM-138-000479</strain>
    </source>
</reference>
<dbReference type="Pfam" id="PF13450">
    <property type="entry name" value="NAD_binding_8"/>
    <property type="match status" value="1"/>
</dbReference>
<keyword evidence="7" id="KW-0560">Oxidoreductase</keyword>
<dbReference type="PANTHER" id="PTHR42877">
    <property type="entry name" value="L-ORNITHINE N(5)-MONOOXYGENASE-RELATED"/>
    <property type="match status" value="1"/>
</dbReference>
<dbReference type="Pfam" id="PF00854">
    <property type="entry name" value="PTR2"/>
    <property type="match status" value="1"/>
</dbReference>
<evidence type="ECO:0000256" key="3">
    <source>
        <dbReference type="ARBA" id="ARBA00022692"/>
    </source>
</evidence>
<evidence type="ECO:0000256" key="6">
    <source>
        <dbReference type="SAM" id="Phobius"/>
    </source>
</evidence>
<dbReference type="EMBL" id="JARVKM010000042">
    <property type="protein sequence ID" value="KAK9774306.1"/>
    <property type="molecule type" value="Genomic_DNA"/>
</dbReference>
<gene>
    <name evidence="7" type="ORF">SCAR479_08911</name>
</gene>
<dbReference type="SUPFAM" id="SSF51905">
    <property type="entry name" value="FAD/NAD(P)-binding domain"/>
    <property type="match status" value="2"/>
</dbReference>
<keyword evidence="5 6" id="KW-0472">Membrane</keyword>
<comment type="similarity">
    <text evidence="2">Belongs to the FAD-binding monooxygenase family.</text>
</comment>
<dbReference type="InterPro" id="IPR051209">
    <property type="entry name" value="FAD-bind_Monooxygenase_sf"/>
</dbReference>
<dbReference type="GO" id="GO:0004497">
    <property type="term" value="F:monooxygenase activity"/>
    <property type="evidence" value="ECO:0007669"/>
    <property type="project" value="UniProtKB-KW"/>
</dbReference>
<dbReference type="InterPro" id="IPR036188">
    <property type="entry name" value="FAD/NAD-bd_sf"/>
</dbReference>
<keyword evidence="3 6" id="KW-0812">Transmembrane</keyword>
<proteinExistence type="inferred from homology"/>
<comment type="caution">
    <text evidence="7">The sequence shown here is derived from an EMBL/GenBank/DDBJ whole genome shotgun (WGS) entry which is preliminary data.</text>
</comment>
<evidence type="ECO:0000313" key="8">
    <source>
        <dbReference type="Proteomes" id="UP001465668"/>
    </source>
</evidence>
<protein>
    <submittedName>
        <fullName evidence="7">Sterigmatocystin biosynthesis monooxygenase stcW</fullName>
    </submittedName>
</protein>
<dbReference type="InterPro" id="IPR036259">
    <property type="entry name" value="MFS_trans_sf"/>
</dbReference>
<accession>A0ABR2XKL8</accession>
<feature type="transmembrane region" description="Helical" evidence="6">
    <location>
        <begin position="734"/>
        <end position="753"/>
    </location>
</feature>
<feature type="transmembrane region" description="Helical" evidence="6">
    <location>
        <begin position="492"/>
        <end position="511"/>
    </location>
</feature>
<dbReference type="Gene3D" id="1.20.1250.20">
    <property type="entry name" value="MFS general substrate transporter like domains"/>
    <property type="match status" value="1"/>
</dbReference>
<keyword evidence="4 6" id="KW-1133">Transmembrane helix</keyword>
<keyword evidence="7" id="KW-0503">Monooxygenase</keyword>
<keyword evidence="8" id="KW-1185">Reference proteome</keyword>
<evidence type="ECO:0000256" key="5">
    <source>
        <dbReference type="ARBA" id="ARBA00023136"/>
    </source>
</evidence>
<organism evidence="7 8">
    <name type="scientific">Seiridium cardinale</name>
    <dbReference type="NCBI Taxonomy" id="138064"/>
    <lineage>
        <taxon>Eukaryota</taxon>
        <taxon>Fungi</taxon>
        <taxon>Dikarya</taxon>
        <taxon>Ascomycota</taxon>
        <taxon>Pezizomycotina</taxon>
        <taxon>Sordariomycetes</taxon>
        <taxon>Xylariomycetidae</taxon>
        <taxon>Amphisphaeriales</taxon>
        <taxon>Sporocadaceae</taxon>
        <taxon>Seiridium</taxon>
    </lineage>
</organism>
<evidence type="ECO:0000256" key="1">
    <source>
        <dbReference type="ARBA" id="ARBA00004141"/>
    </source>
</evidence>
<evidence type="ECO:0000256" key="2">
    <source>
        <dbReference type="ARBA" id="ARBA00010139"/>
    </source>
</evidence>
<comment type="subcellular location">
    <subcellularLocation>
        <location evidence="1">Membrane</location>
        <topology evidence="1">Multi-pass membrane protein</topology>
    </subcellularLocation>
</comment>